<dbReference type="EMBL" id="BMNK01000012">
    <property type="protein sequence ID" value="GGP12577.1"/>
    <property type="molecule type" value="Genomic_DNA"/>
</dbReference>
<feature type="chain" id="PRO_5038081740" description="Lactococcin 972 family bacteriocin" evidence="1">
    <location>
        <begin position="26"/>
        <end position="143"/>
    </location>
</feature>
<dbReference type="Proteomes" id="UP000660745">
    <property type="component" value="Unassembled WGS sequence"/>
</dbReference>
<dbReference type="RefSeq" id="WP_189142177.1">
    <property type="nucleotide sequence ID" value="NZ_BMNK01000012.1"/>
</dbReference>
<organism evidence="2 3">
    <name type="scientific">Nonomuraea glycinis</name>
    <dbReference type="NCBI Taxonomy" id="2047744"/>
    <lineage>
        <taxon>Bacteria</taxon>
        <taxon>Bacillati</taxon>
        <taxon>Actinomycetota</taxon>
        <taxon>Actinomycetes</taxon>
        <taxon>Streptosporangiales</taxon>
        <taxon>Streptosporangiaceae</taxon>
        <taxon>Nonomuraea</taxon>
    </lineage>
</organism>
<dbReference type="AlphaFoldDB" id="A0A918E8Q2"/>
<name>A0A918E8Q2_9ACTN</name>
<comment type="caution">
    <text evidence="2">The sequence shown here is derived from an EMBL/GenBank/DDBJ whole genome shotgun (WGS) entry which is preliminary data.</text>
</comment>
<keyword evidence="3" id="KW-1185">Reference proteome</keyword>
<sequence length="143" mass="15768">MSKSLITAAVTGAMALGLIAAPAQATTAAAPLAASSTANGYGPDNTFQYYGPGREGYFLGYWYKEGGGGNSYNFGGRLVDHHADQYSATYVYFRYYDKGGNRRTKLFKTTKKRTVRDIGFKKDLDVRVCTAWHHRCGGWHDVF</sequence>
<evidence type="ECO:0000256" key="1">
    <source>
        <dbReference type="SAM" id="SignalP"/>
    </source>
</evidence>
<evidence type="ECO:0000313" key="2">
    <source>
        <dbReference type="EMBL" id="GGP12577.1"/>
    </source>
</evidence>
<reference evidence="2" key="2">
    <citation type="submission" date="2020-09" db="EMBL/GenBank/DDBJ databases">
        <authorList>
            <person name="Sun Q."/>
            <person name="Zhou Y."/>
        </authorList>
    </citation>
    <scope>NUCLEOTIDE SEQUENCE</scope>
    <source>
        <strain evidence="2">CGMCC 4.7430</strain>
    </source>
</reference>
<evidence type="ECO:0000313" key="3">
    <source>
        <dbReference type="Proteomes" id="UP000660745"/>
    </source>
</evidence>
<proteinExistence type="predicted"/>
<evidence type="ECO:0008006" key="4">
    <source>
        <dbReference type="Google" id="ProtNLM"/>
    </source>
</evidence>
<keyword evidence="1" id="KW-0732">Signal</keyword>
<gene>
    <name evidence="2" type="ORF">GCM10012278_60930</name>
</gene>
<feature type="signal peptide" evidence="1">
    <location>
        <begin position="1"/>
        <end position="25"/>
    </location>
</feature>
<protein>
    <recommendedName>
        <fullName evidence="4">Lactococcin 972 family bacteriocin</fullName>
    </recommendedName>
</protein>
<accession>A0A918E8Q2</accession>
<reference evidence="2" key="1">
    <citation type="journal article" date="2014" name="Int. J. Syst. Evol. Microbiol.">
        <title>Complete genome sequence of Corynebacterium casei LMG S-19264T (=DSM 44701T), isolated from a smear-ripened cheese.</title>
        <authorList>
            <consortium name="US DOE Joint Genome Institute (JGI-PGF)"/>
            <person name="Walter F."/>
            <person name="Albersmeier A."/>
            <person name="Kalinowski J."/>
            <person name="Ruckert C."/>
        </authorList>
    </citation>
    <scope>NUCLEOTIDE SEQUENCE</scope>
    <source>
        <strain evidence="2">CGMCC 4.7430</strain>
    </source>
</reference>